<dbReference type="RefSeq" id="WP_069847527.1">
    <property type="nucleotide sequence ID" value="NZ_CP014859.1"/>
</dbReference>
<keyword evidence="2" id="KW-1133">Transmembrane helix</keyword>
<proteinExistence type="predicted"/>
<feature type="region of interest" description="Disordered" evidence="1">
    <location>
        <begin position="1"/>
        <end position="67"/>
    </location>
</feature>
<feature type="compositionally biased region" description="Low complexity" evidence="1">
    <location>
        <begin position="21"/>
        <end position="47"/>
    </location>
</feature>
<feature type="transmembrane region" description="Helical" evidence="2">
    <location>
        <begin position="514"/>
        <end position="536"/>
    </location>
</feature>
<evidence type="ECO:0000313" key="5">
    <source>
        <dbReference type="Proteomes" id="UP000095210"/>
    </source>
</evidence>
<dbReference type="InterPro" id="IPR049052">
    <property type="entry name" value="nSTAND1"/>
</dbReference>
<dbReference type="AlphaFoldDB" id="A0AAC9HMS6"/>
<dbReference type="EMBL" id="CP014859">
    <property type="protein sequence ID" value="AOS62232.1"/>
    <property type="molecule type" value="Genomic_DNA"/>
</dbReference>
<dbReference type="Proteomes" id="UP000095210">
    <property type="component" value="Chromosome"/>
</dbReference>
<evidence type="ECO:0000256" key="1">
    <source>
        <dbReference type="SAM" id="MobiDB-lite"/>
    </source>
</evidence>
<dbReference type="Pfam" id="PF20703">
    <property type="entry name" value="nSTAND1"/>
    <property type="match status" value="1"/>
</dbReference>
<name>A0AAC9HMS6_9PSEU</name>
<keyword evidence="2" id="KW-0812">Transmembrane</keyword>
<feature type="domain" description="Novel STAND NTPase 1" evidence="3">
    <location>
        <begin position="70"/>
        <end position="462"/>
    </location>
</feature>
<keyword evidence="5" id="KW-1185">Reference proteome</keyword>
<protein>
    <submittedName>
        <fullName evidence="4">AAA ATPase domain</fullName>
    </submittedName>
</protein>
<accession>A0AAC9HMS6</accession>
<dbReference type="KEGG" id="ahm:TL08_07060"/>
<evidence type="ECO:0000313" key="4">
    <source>
        <dbReference type="EMBL" id="AOS62232.1"/>
    </source>
</evidence>
<evidence type="ECO:0000256" key="2">
    <source>
        <dbReference type="SAM" id="Phobius"/>
    </source>
</evidence>
<sequence length="540" mass="57111">MDDGGFSTASNDDASNRGDGVDPPSTTSPGSVPSGAGDDPRWPTRAPTDPPGGPATTGAPVGRLAGERAPYPGLTAFRTQDAAWFFGRDALVSRLLADLAERLTTGKPLVLVGDPGAGKSSLLAAGLLPAVAEGGLPVAGSHEWPWLTMTPGRTPLEELVTRAATLAGVSATQAIAEIRAEPTAFGALAAQAAAMIGSAAHRRGLDGGRLLIVVDQLEELFTQCTDSVERESFITALTSADPALVVMAVRADFYPDCLRLDRLAAVFAAGHVPMPAMRTDELRSVITEPAALAGVTPEPGLVELLTAELHDHGLRPVPTPLPLLAHALRVTWLHGGGHRMTVADYAATGGIDGAVADTAEEIHRSLDDAGRSTLRTAMVSLTDGDRPVRRRAPRAEIPGWLLDRLIGARLVTASGSSVELAHEVLLSAWPRLGDWIRRDRAGLVIRRQLGESIRFWSDSGEDSVALYQAGRLVTALEWAADRRDLSDAERRFLAASVAAEEHERHVRLREVRRLRTLVGGLAVLLVAVLTAGAIMWGQRA</sequence>
<reference evidence="5" key="1">
    <citation type="submission" date="2016-03" db="EMBL/GenBank/DDBJ databases">
        <title>Complete genome sequence of the type strain Actinoalloteichus hymeniacidonis DSM 45092.</title>
        <authorList>
            <person name="Schaffert L."/>
            <person name="Albersmeier A."/>
            <person name="Winkler A."/>
            <person name="Kalinowski J."/>
            <person name="Zotchev S."/>
            <person name="Ruckert C."/>
        </authorList>
    </citation>
    <scope>NUCLEOTIDE SEQUENCE [LARGE SCALE GENOMIC DNA]</scope>
    <source>
        <strain evidence="5">HPA177(T) (DSM 45092(T))</strain>
    </source>
</reference>
<evidence type="ECO:0000259" key="3">
    <source>
        <dbReference type="Pfam" id="PF20703"/>
    </source>
</evidence>
<keyword evidence="2" id="KW-0472">Membrane</keyword>
<organism evidence="4 5">
    <name type="scientific">Actinoalloteichus hymeniacidonis</name>
    <dbReference type="NCBI Taxonomy" id="340345"/>
    <lineage>
        <taxon>Bacteria</taxon>
        <taxon>Bacillati</taxon>
        <taxon>Actinomycetota</taxon>
        <taxon>Actinomycetes</taxon>
        <taxon>Pseudonocardiales</taxon>
        <taxon>Pseudonocardiaceae</taxon>
        <taxon>Actinoalloteichus</taxon>
    </lineage>
</organism>
<dbReference type="SUPFAM" id="SSF52540">
    <property type="entry name" value="P-loop containing nucleoside triphosphate hydrolases"/>
    <property type="match status" value="1"/>
</dbReference>
<gene>
    <name evidence="4" type="ORF">TL08_07060</name>
</gene>
<dbReference type="InterPro" id="IPR027417">
    <property type="entry name" value="P-loop_NTPase"/>
</dbReference>